<gene>
    <name evidence="4" type="primary">rfbD</name>
    <name evidence="4" type="ORF">CYL18_06390</name>
</gene>
<dbReference type="RefSeq" id="WP_104848649.1">
    <property type="nucleotide sequence ID" value="NZ_PKOZ01000002.1"/>
</dbReference>
<evidence type="ECO:0000256" key="1">
    <source>
        <dbReference type="ARBA" id="ARBA00010944"/>
    </source>
</evidence>
<accession>A0A2S7N298</accession>
<evidence type="ECO:0000313" key="5">
    <source>
        <dbReference type="Proteomes" id="UP000239663"/>
    </source>
</evidence>
<reference evidence="4 5" key="1">
    <citation type="submission" date="2017-12" db="EMBL/GenBank/DDBJ databases">
        <title>Taxonomic description and draft genome of Pradoshia cofamensis Gen. nov., sp. nov., a thermotolerant bacillale isolated from anterior gut of earthworm Eisenia fetida.</title>
        <authorList>
            <person name="Saha T."/>
            <person name="Chakraborty R."/>
        </authorList>
    </citation>
    <scope>NUCLEOTIDE SEQUENCE [LARGE SCALE GENOMIC DNA]</scope>
    <source>
        <strain evidence="4 5">EAG3</strain>
    </source>
</reference>
<dbReference type="GO" id="GO:0019305">
    <property type="term" value="P:dTDP-rhamnose biosynthetic process"/>
    <property type="evidence" value="ECO:0007669"/>
    <property type="project" value="UniProtKB-UniPathway"/>
</dbReference>
<dbReference type="GO" id="GO:0005829">
    <property type="term" value="C:cytosol"/>
    <property type="evidence" value="ECO:0007669"/>
    <property type="project" value="TreeGrafter"/>
</dbReference>
<dbReference type="CDD" id="cd05254">
    <property type="entry name" value="dTDP_HR_like_SDR_e"/>
    <property type="match status" value="1"/>
</dbReference>
<dbReference type="InterPro" id="IPR029903">
    <property type="entry name" value="RmlD-like-bd"/>
</dbReference>
<comment type="pathway">
    <text evidence="2">Carbohydrate biosynthesis; dTDP-L-rhamnose biosynthesis.</text>
</comment>
<dbReference type="GO" id="GO:0008831">
    <property type="term" value="F:dTDP-4-dehydrorhamnose reductase activity"/>
    <property type="evidence" value="ECO:0007669"/>
    <property type="project" value="UniProtKB-EC"/>
</dbReference>
<comment type="similarity">
    <text evidence="1 2">Belongs to the dTDP-4-dehydrorhamnose reductase family.</text>
</comment>
<keyword evidence="5" id="KW-1185">Reference proteome</keyword>
<dbReference type="Pfam" id="PF04321">
    <property type="entry name" value="RmlD_sub_bind"/>
    <property type="match status" value="1"/>
</dbReference>
<organism evidence="4 5">
    <name type="scientific">Pradoshia eiseniae</name>
    <dbReference type="NCBI Taxonomy" id="2064768"/>
    <lineage>
        <taxon>Bacteria</taxon>
        <taxon>Bacillati</taxon>
        <taxon>Bacillota</taxon>
        <taxon>Bacilli</taxon>
        <taxon>Bacillales</taxon>
        <taxon>Bacillaceae</taxon>
        <taxon>Pradoshia</taxon>
    </lineage>
</organism>
<comment type="caution">
    <text evidence="4">The sequence shown here is derived from an EMBL/GenBank/DDBJ whole genome shotgun (WGS) entry which is preliminary data.</text>
</comment>
<comment type="function">
    <text evidence="2">Catalyzes the reduction of dTDP-6-deoxy-L-lyxo-4-hexulose to yield dTDP-L-rhamnose.</text>
</comment>
<dbReference type="Gene3D" id="3.40.50.720">
    <property type="entry name" value="NAD(P)-binding Rossmann-like Domain"/>
    <property type="match status" value="1"/>
</dbReference>
<dbReference type="EMBL" id="PKOZ01000002">
    <property type="protein sequence ID" value="PQD96222.1"/>
    <property type="molecule type" value="Genomic_DNA"/>
</dbReference>
<dbReference type="NCBIfam" id="TIGR01214">
    <property type="entry name" value="rmlD"/>
    <property type="match status" value="1"/>
</dbReference>
<dbReference type="PANTHER" id="PTHR10491">
    <property type="entry name" value="DTDP-4-DEHYDRORHAMNOSE REDUCTASE"/>
    <property type="match status" value="1"/>
</dbReference>
<dbReference type="SUPFAM" id="SSF51735">
    <property type="entry name" value="NAD(P)-binding Rossmann-fold domains"/>
    <property type="match status" value="1"/>
</dbReference>
<evidence type="ECO:0000259" key="3">
    <source>
        <dbReference type="Pfam" id="PF04321"/>
    </source>
</evidence>
<keyword evidence="2" id="KW-0560">Oxidoreductase</keyword>
<keyword evidence="2" id="KW-0521">NADP</keyword>
<dbReference type="Gene3D" id="3.90.25.10">
    <property type="entry name" value="UDP-galactose 4-epimerase, domain 1"/>
    <property type="match status" value="1"/>
</dbReference>
<evidence type="ECO:0000256" key="2">
    <source>
        <dbReference type="RuleBase" id="RU364082"/>
    </source>
</evidence>
<dbReference type="Proteomes" id="UP000239663">
    <property type="component" value="Unassembled WGS sequence"/>
</dbReference>
<dbReference type="InterPro" id="IPR005913">
    <property type="entry name" value="dTDP_dehydrorham_reduct"/>
</dbReference>
<dbReference type="AlphaFoldDB" id="A0A2S7N298"/>
<name>A0A2S7N298_9BACI</name>
<proteinExistence type="inferred from homology"/>
<protein>
    <recommendedName>
        <fullName evidence="2">dTDP-4-dehydrorhamnose reductase</fullName>
        <ecNumber evidence="2">1.1.1.133</ecNumber>
    </recommendedName>
</protein>
<dbReference type="UniPathway" id="UPA00124"/>
<dbReference type="InterPro" id="IPR036291">
    <property type="entry name" value="NAD(P)-bd_dom_sf"/>
</dbReference>
<dbReference type="PANTHER" id="PTHR10491:SF4">
    <property type="entry name" value="METHIONINE ADENOSYLTRANSFERASE 2 SUBUNIT BETA"/>
    <property type="match status" value="1"/>
</dbReference>
<dbReference type="OrthoDB" id="9803892at2"/>
<dbReference type="EC" id="1.1.1.133" evidence="2"/>
<sequence length="281" mass="32045">MKRILVTGANGQLGTEVVRMLRQDGHYEVCAFNRYELDITDEEQVMRKVVHTKPDWILHCAAYSNVEQAEEDGYDANWNINRDGSANISKAAHEVSAKLIYISTDYVFDGKKAKPYTPDDEVNPLNEYGKAKLAGEQAVQKYCPDAFIIRTSWVFGEHGHNFVYTMLKLAEKTDTLRAVADQFGRPTYAPDLSLFMKYLIDTSPEGGIYHFSNDGETSWYGFAKEILKEQNIKITPVGSDEFPQKAERPTYSVMSLDKVKETGFAVPTWKDALERFKKRIR</sequence>
<evidence type="ECO:0000313" key="4">
    <source>
        <dbReference type="EMBL" id="PQD96222.1"/>
    </source>
</evidence>
<feature type="domain" description="RmlD-like substrate binding" evidence="3">
    <location>
        <begin position="3"/>
        <end position="279"/>
    </location>
</feature>